<comment type="subcellular location">
    <subcellularLocation>
        <location evidence="1 5">Nucleus</location>
    </subcellularLocation>
</comment>
<accession>A0A438N3X0</accession>
<dbReference type="Gene3D" id="1.25.10.10">
    <property type="entry name" value="Leucine-rich Repeat Variant"/>
    <property type="match status" value="3"/>
</dbReference>
<dbReference type="InterPro" id="IPR016024">
    <property type="entry name" value="ARM-type_fold"/>
</dbReference>
<evidence type="ECO:0000313" key="8">
    <source>
        <dbReference type="EMBL" id="RVX70328.1"/>
    </source>
</evidence>
<evidence type="ECO:0000259" key="7">
    <source>
        <dbReference type="Pfam" id="PF14500"/>
    </source>
</evidence>
<dbReference type="SUPFAM" id="SSF48371">
    <property type="entry name" value="ARM repeat"/>
    <property type="match status" value="1"/>
</dbReference>
<evidence type="ECO:0000256" key="3">
    <source>
        <dbReference type="ARBA" id="ARBA00022737"/>
    </source>
</evidence>
<dbReference type="Pfam" id="PF12460">
    <property type="entry name" value="MMS19_C"/>
    <property type="match status" value="1"/>
</dbReference>
<comment type="function">
    <text evidence="5">Key component of the cytosolic iron-sulfur protein assembly (CIA) complex, a multiprotein complex that mediates the incorporation of iron-sulfur cluster into apoproteins specifically involved in DNA metabolism and genomic integrity. In the CIA complex, MMS19 acts as an adapter between early-acting CIA components and a subset of cellular target iron-sulfur proteins.</text>
</comment>
<dbReference type="Proteomes" id="UP000288859">
    <property type="component" value="Unassembled WGS sequence"/>
</dbReference>
<dbReference type="PANTHER" id="PTHR12891:SF0">
    <property type="entry name" value="MMS19 NUCLEOTIDE EXCISION REPAIR PROTEIN HOMOLOG"/>
    <property type="match status" value="1"/>
</dbReference>
<keyword evidence="3" id="KW-0677">Repeat</keyword>
<evidence type="ECO:0000256" key="5">
    <source>
        <dbReference type="RuleBase" id="RU367072"/>
    </source>
</evidence>
<dbReference type="EMBL" id="NAJM01000023">
    <property type="protein sequence ID" value="RVX70328.1"/>
    <property type="molecule type" value="Genomic_DNA"/>
</dbReference>
<evidence type="ECO:0000256" key="4">
    <source>
        <dbReference type="ARBA" id="ARBA00023242"/>
    </source>
</evidence>
<dbReference type="VEuPathDB" id="FungiDB:PV10_06661"/>
<comment type="caution">
    <text evidence="8">The sequence shown here is derived from an EMBL/GenBank/DDBJ whole genome shotgun (WGS) entry which is preliminary data.</text>
</comment>
<evidence type="ECO:0000256" key="1">
    <source>
        <dbReference type="ARBA" id="ARBA00004123"/>
    </source>
</evidence>
<dbReference type="GO" id="GO:0016226">
    <property type="term" value="P:iron-sulfur cluster assembly"/>
    <property type="evidence" value="ECO:0007669"/>
    <property type="project" value="UniProtKB-UniRule"/>
</dbReference>
<dbReference type="AlphaFoldDB" id="A0A438N3X0"/>
<dbReference type="GO" id="GO:0006281">
    <property type="term" value="P:DNA repair"/>
    <property type="evidence" value="ECO:0007669"/>
    <property type="project" value="UniProtKB-UniRule"/>
</dbReference>
<reference evidence="8 9" key="1">
    <citation type="submission" date="2017-03" db="EMBL/GenBank/DDBJ databases">
        <title>Genomes of endolithic fungi from Antarctica.</title>
        <authorList>
            <person name="Coleine C."/>
            <person name="Masonjones S."/>
            <person name="Stajich J.E."/>
        </authorList>
    </citation>
    <scope>NUCLEOTIDE SEQUENCE [LARGE SCALE GENOMIC DNA]</scope>
    <source>
        <strain evidence="8 9">CCFEE 6314</strain>
    </source>
</reference>
<dbReference type="Pfam" id="PF14500">
    <property type="entry name" value="MMS19_N"/>
    <property type="match status" value="1"/>
</dbReference>
<keyword evidence="4 5" id="KW-0539">Nucleus</keyword>
<name>A0A438N3X0_EXOME</name>
<keyword evidence="5" id="KW-0234">DNA repair</keyword>
<keyword evidence="5" id="KW-0227">DNA damage</keyword>
<dbReference type="InterPro" id="IPR039920">
    <property type="entry name" value="MMS19"/>
</dbReference>
<comment type="similarity">
    <text evidence="2 5">Belongs to the MET18/MMS19 family.</text>
</comment>
<dbReference type="OrthoDB" id="342900at2759"/>
<evidence type="ECO:0000313" key="9">
    <source>
        <dbReference type="Proteomes" id="UP000288859"/>
    </source>
</evidence>
<dbReference type="GO" id="GO:0051604">
    <property type="term" value="P:protein maturation"/>
    <property type="evidence" value="ECO:0007669"/>
    <property type="project" value="UniProtKB-UniRule"/>
</dbReference>
<dbReference type="GO" id="GO:0005634">
    <property type="term" value="C:nucleus"/>
    <property type="evidence" value="ECO:0007669"/>
    <property type="project" value="UniProtKB-SubCell"/>
</dbReference>
<evidence type="ECO:0000256" key="2">
    <source>
        <dbReference type="ARBA" id="ARBA00009340"/>
    </source>
</evidence>
<dbReference type="InterPro" id="IPR011989">
    <property type="entry name" value="ARM-like"/>
</dbReference>
<sequence>MATSDDARDYVLAVENNKDEAAQIATSAAKKLETRQITLIELVQSLGEYINDEDVNIRARAISYLVAVLSYLPPKFLSRQQIQVLNQFLCDRIQDGGAIEGLSHLQALDRFTTDMAQSVVRALFNHFTDLQALNQAARYRVLQLLNAILERHRKGIIPPISFQILQLTLLALRDMGDESLVGITNLVSGEKDPRNLMLVFSMLRVLMIEWDISSHVELMFDSVYAYFPITFRPPPNDPYGITAQDLKDRLCECLASTGEFAPHTFPNMLDRLDSTSNTVKKDVLQTLAACANNYDPTVITQYSITLWDAVKFEVLQAQEPELAADALRVLKGIATCLSKTSTNSPTSPLLQYLKAVNKECLEHLQEPASRQAKACGEILHAVSSASLPSFEIVIKAVGPALFTIYQSADGLVHQRAILEVTNHMFEAAIEVYGSWTAPSKKNPQGKESLLLEFKDKFVALYSQALMGTVKEEVSFRSTAAEGLLLISKMNSLLSDDEIGLFVQYFNDIVLKEESYGRDELKKKAMTSLAEISKFKPALISDITFPAFMSCLPDTEQDAKSSDYGPVLEGLAEISVEKQLLETLMRRLLNKVDLLIASDSQVGFSYTSAILGTVLFVLNKAASEQKVALDFWYQRVVVGLSKKSTEQPTAALANQDVLDLLGRIMNLIVRRSSNVSNVQHTAENIYQLFRQSSVNNLSKPQIHFDPPSSIIISTWLLAAVPRKTQSNLVQQGQIHETVQELLAFASKSTNQAITQSSLTQVALYVNKHVQTKDIEFVERLLSNTLTELKDYSMDGSDTPDFNIRAVFTLTRALALRLAPKTNDYLLSLVDLLDQSTYPVDVSKKAAMGFVSILAPDDVLSKTNDAQIRLLAPQRVFQTLTPLIAERFRSSSSAAEKENYLVALSGILTNVPSDIVMPELPTLLPLLLQSLDITDQMVKIATLETLAVVISSNPKALEESGHIPALVKRLLAVATVPKLKPSTFSTKQNSMTNETRAPVNLPKTRRLATRCLTLMPKYITSSSTRANPLLNLKREVLHGLKGVLDDSKRDVRKEAVDARGSWLRGVDDMNDDDDDD</sequence>
<dbReference type="GO" id="GO:0097361">
    <property type="term" value="C:cytosolic [4Fe-4S] assembly targeting complex"/>
    <property type="evidence" value="ECO:0007669"/>
    <property type="project" value="UniProtKB-UniRule"/>
</dbReference>
<proteinExistence type="inferred from homology"/>
<protein>
    <recommendedName>
        <fullName evidence="5">MMS19 nucleotide excision repair protein</fullName>
    </recommendedName>
</protein>
<dbReference type="InterPro" id="IPR024687">
    <property type="entry name" value="MMS19_C"/>
</dbReference>
<evidence type="ECO:0000259" key="6">
    <source>
        <dbReference type="Pfam" id="PF12460"/>
    </source>
</evidence>
<gene>
    <name evidence="8" type="ORF">B0A52_05826</name>
</gene>
<feature type="domain" description="MMS19 N-terminal" evidence="7">
    <location>
        <begin position="43"/>
        <end position="316"/>
    </location>
</feature>
<dbReference type="PANTHER" id="PTHR12891">
    <property type="entry name" value="DNA REPAIR/TRANSCRIPTION PROTEIN MET18/MMS19"/>
    <property type="match status" value="1"/>
</dbReference>
<dbReference type="InterPro" id="IPR029240">
    <property type="entry name" value="MMS19_N"/>
</dbReference>
<feature type="domain" description="MMS19 C-terminal" evidence="6">
    <location>
        <begin position="566"/>
        <end position="1014"/>
    </location>
</feature>
<organism evidence="8 9">
    <name type="scientific">Exophiala mesophila</name>
    <name type="common">Black yeast-like fungus</name>
    <dbReference type="NCBI Taxonomy" id="212818"/>
    <lineage>
        <taxon>Eukaryota</taxon>
        <taxon>Fungi</taxon>
        <taxon>Dikarya</taxon>
        <taxon>Ascomycota</taxon>
        <taxon>Pezizomycotina</taxon>
        <taxon>Eurotiomycetes</taxon>
        <taxon>Chaetothyriomycetidae</taxon>
        <taxon>Chaetothyriales</taxon>
        <taxon>Herpotrichiellaceae</taxon>
        <taxon>Exophiala</taxon>
    </lineage>
</organism>